<dbReference type="Pfam" id="PF00501">
    <property type="entry name" value="AMP-binding"/>
    <property type="match status" value="1"/>
</dbReference>
<evidence type="ECO:0000313" key="4">
    <source>
        <dbReference type="EMBL" id="KAJ0391007.1"/>
    </source>
</evidence>
<dbReference type="InterPro" id="IPR000873">
    <property type="entry name" value="AMP-dep_synth/lig_dom"/>
</dbReference>
<protein>
    <recommendedName>
        <fullName evidence="3">AMP-dependent synthetase/ligase domain-containing protein</fullName>
    </recommendedName>
</protein>
<proteinExistence type="inferred from homology"/>
<comment type="caution">
    <text evidence="4">The sequence shown here is derived from an EMBL/GenBank/DDBJ whole genome shotgun (WGS) entry which is preliminary data.</text>
</comment>
<dbReference type="PROSITE" id="PS00455">
    <property type="entry name" value="AMP_BINDING"/>
    <property type="match status" value="1"/>
</dbReference>
<gene>
    <name evidence="4" type="ORF">P43SY_011475</name>
</gene>
<sequence>MVLTPRVVRLLASTTRGRQPQQAQRLSLRALSTIIHKAPHNELDIPHKTFWQVFEEDLLPEYGPRNATICGLSDDRVTFDELAADTRRVAAALAQDGVKKGDVVLMHSINCLEYPMVVLALNALGAICSTSSPMFGAKELAEQAHAAGAKSIITHRAFEKVAIEAAELVGISKENLYTVGGSPEPKRLKCINEVSKRDFETFRFDRIDPHQTVLLPFSSGTTGKPKGVALTAKNMVANTLQVDHIEDFGDHMLGVLPFFHIYAMLLMHVSLYQGAANVVLPKFEPEPFLNALSKYKVR</sequence>
<organism evidence="4 5">
    <name type="scientific">Pythium insidiosum</name>
    <name type="common">Pythiosis disease agent</name>
    <dbReference type="NCBI Taxonomy" id="114742"/>
    <lineage>
        <taxon>Eukaryota</taxon>
        <taxon>Sar</taxon>
        <taxon>Stramenopiles</taxon>
        <taxon>Oomycota</taxon>
        <taxon>Peronosporomycetes</taxon>
        <taxon>Pythiales</taxon>
        <taxon>Pythiaceae</taxon>
        <taxon>Pythium</taxon>
    </lineage>
</organism>
<dbReference type="PANTHER" id="PTHR24096">
    <property type="entry name" value="LONG-CHAIN-FATTY-ACID--COA LIGASE"/>
    <property type="match status" value="1"/>
</dbReference>
<evidence type="ECO:0000256" key="1">
    <source>
        <dbReference type="ARBA" id="ARBA00006432"/>
    </source>
</evidence>
<dbReference type="Proteomes" id="UP001209570">
    <property type="component" value="Unassembled WGS sequence"/>
</dbReference>
<name>A0AAD5LR15_PYTIN</name>
<dbReference type="EMBL" id="JAKCXM010001390">
    <property type="protein sequence ID" value="KAJ0391007.1"/>
    <property type="molecule type" value="Genomic_DNA"/>
</dbReference>
<dbReference type="GO" id="GO:0016405">
    <property type="term" value="F:CoA-ligase activity"/>
    <property type="evidence" value="ECO:0007669"/>
    <property type="project" value="TreeGrafter"/>
</dbReference>
<dbReference type="AlphaFoldDB" id="A0AAD5LR15"/>
<dbReference type="InterPro" id="IPR020845">
    <property type="entry name" value="AMP-binding_CS"/>
</dbReference>
<feature type="domain" description="AMP-dependent synthetase/ligase" evidence="3">
    <location>
        <begin position="68"/>
        <end position="297"/>
    </location>
</feature>
<dbReference type="Gene3D" id="3.40.50.980">
    <property type="match status" value="2"/>
</dbReference>
<reference evidence="4" key="1">
    <citation type="submission" date="2021-12" db="EMBL/GenBank/DDBJ databases">
        <title>Prjna785345.</title>
        <authorList>
            <person name="Rujirawat T."/>
            <person name="Krajaejun T."/>
        </authorList>
    </citation>
    <scope>NUCLEOTIDE SEQUENCE</scope>
    <source>
        <strain evidence="4">Pi057C3</strain>
    </source>
</reference>
<dbReference type="SUPFAM" id="SSF56801">
    <property type="entry name" value="Acetyl-CoA synthetase-like"/>
    <property type="match status" value="1"/>
</dbReference>
<keyword evidence="2" id="KW-0436">Ligase</keyword>
<keyword evidence="5" id="KW-1185">Reference proteome</keyword>
<dbReference type="PANTHER" id="PTHR24096:SF149">
    <property type="entry name" value="AMP-BINDING DOMAIN-CONTAINING PROTEIN-RELATED"/>
    <property type="match status" value="1"/>
</dbReference>
<accession>A0AAD5LR15</accession>
<evidence type="ECO:0000259" key="3">
    <source>
        <dbReference type="Pfam" id="PF00501"/>
    </source>
</evidence>
<evidence type="ECO:0000256" key="2">
    <source>
        <dbReference type="ARBA" id="ARBA00022598"/>
    </source>
</evidence>
<comment type="similarity">
    <text evidence="1">Belongs to the ATP-dependent AMP-binding enzyme family.</text>
</comment>
<evidence type="ECO:0000313" key="5">
    <source>
        <dbReference type="Proteomes" id="UP001209570"/>
    </source>
</evidence>